<evidence type="ECO:0000313" key="2">
    <source>
        <dbReference type="EMBL" id="EOY14152.1"/>
    </source>
</evidence>
<gene>
    <name evidence="2" type="ORF">TCM_033439</name>
</gene>
<dbReference type="Proteomes" id="UP000026915">
    <property type="component" value="Chromosome 7"/>
</dbReference>
<dbReference type="EMBL" id="CM001885">
    <property type="protein sequence ID" value="EOY14152.1"/>
    <property type="molecule type" value="Genomic_DNA"/>
</dbReference>
<sequence>MPLFPFSMLEERDQKVISRAGRNSRREKLKFLAVPLFSSLLGFFCCIFLPPSIWKKGSFYSCLHKCWGCGPL</sequence>
<evidence type="ECO:0000313" key="3">
    <source>
        <dbReference type="Proteomes" id="UP000026915"/>
    </source>
</evidence>
<name>A0A061FBU6_THECC</name>
<keyword evidence="1" id="KW-0812">Transmembrane</keyword>
<keyword evidence="3" id="KW-1185">Reference proteome</keyword>
<reference evidence="2 3" key="1">
    <citation type="journal article" date="2013" name="Genome Biol.">
        <title>The genome sequence of the most widely cultivated cacao type and its use to identify candidate genes regulating pod color.</title>
        <authorList>
            <person name="Motamayor J.C."/>
            <person name="Mockaitis K."/>
            <person name="Schmutz J."/>
            <person name="Haiminen N."/>
            <person name="Iii D.L."/>
            <person name="Cornejo O."/>
            <person name="Findley S.D."/>
            <person name="Zheng P."/>
            <person name="Utro F."/>
            <person name="Royaert S."/>
            <person name="Saski C."/>
            <person name="Jenkins J."/>
            <person name="Podicheti R."/>
            <person name="Zhao M."/>
            <person name="Scheffler B.E."/>
            <person name="Stack J.C."/>
            <person name="Feltus F.A."/>
            <person name="Mustiga G.M."/>
            <person name="Amores F."/>
            <person name="Phillips W."/>
            <person name="Marelli J.P."/>
            <person name="May G.D."/>
            <person name="Shapiro H."/>
            <person name="Ma J."/>
            <person name="Bustamante C.D."/>
            <person name="Schnell R.J."/>
            <person name="Main D."/>
            <person name="Gilbert D."/>
            <person name="Parida L."/>
            <person name="Kuhn D.N."/>
        </authorList>
    </citation>
    <scope>NUCLEOTIDE SEQUENCE [LARGE SCALE GENOMIC DNA]</scope>
    <source>
        <strain evidence="3">cv. Matina 1-6</strain>
    </source>
</reference>
<keyword evidence="1" id="KW-0472">Membrane</keyword>
<keyword evidence="1" id="KW-1133">Transmembrane helix</keyword>
<dbReference type="HOGENOM" id="CLU_2727342_0_0_1"/>
<feature type="transmembrane region" description="Helical" evidence="1">
    <location>
        <begin position="29"/>
        <end position="50"/>
    </location>
</feature>
<proteinExistence type="predicted"/>
<accession>A0A061FBU6</accession>
<protein>
    <submittedName>
        <fullName evidence="2">Uncharacterized protein</fullName>
    </submittedName>
</protein>
<dbReference type="Gramene" id="EOY14152">
    <property type="protein sequence ID" value="EOY14152"/>
    <property type="gene ID" value="TCM_033439"/>
</dbReference>
<organism evidence="2 3">
    <name type="scientific">Theobroma cacao</name>
    <name type="common">Cacao</name>
    <name type="synonym">Cocoa</name>
    <dbReference type="NCBI Taxonomy" id="3641"/>
    <lineage>
        <taxon>Eukaryota</taxon>
        <taxon>Viridiplantae</taxon>
        <taxon>Streptophyta</taxon>
        <taxon>Embryophyta</taxon>
        <taxon>Tracheophyta</taxon>
        <taxon>Spermatophyta</taxon>
        <taxon>Magnoliopsida</taxon>
        <taxon>eudicotyledons</taxon>
        <taxon>Gunneridae</taxon>
        <taxon>Pentapetalae</taxon>
        <taxon>rosids</taxon>
        <taxon>malvids</taxon>
        <taxon>Malvales</taxon>
        <taxon>Malvaceae</taxon>
        <taxon>Byttnerioideae</taxon>
        <taxon>Theobroma</taxon>
    </lineage>
</organism>
<evidence type="ECO:0000256" key="1">
    <source>
        <dbReference type="SAM" id="Phobius"/>
    </source>
</evidence>
<dbReference type="InParanoid" id="A0A061FBU6"/>
<dbReference type="AlphaFoldDB" id="A0A061FBU6"/>